<evidence type="ECO:0000313" key="6">
    <source>
        <dbReference type="Proteomes" id="UP000777784"/>
    </source>
</evidence>
<evidence type="ECO:0000313" key="5">
    <source>
        <dbReference type="EMBL" id="MBU2692061.1"/>
    </source>
</evidence>
<dbReference type="PANTHER" id="PTHR48078:SF6">
    <property type="entry name" value="L-THREONINE DEHYDRATASE CATABOLIC TDCB"/>
    <property type="match status" value="1"/>
</dbReference>
<dbReference type="Gene3D" id="3.40.50.1100">
    <property type="match status" value="2"/>
</dbReference>
<dbReference type="PANTHER" id="PTHR48078">
    <property type="entry name" value="THREONINE DEHYDRATASE, MITOCHONDRIAL-RELATED"/>
    <property type="match status" value="1"/>
</dbReference>
<dbReference type="GO" id="GO:0006565">
    <property type="term" value="P:L-serine catabolic process"/>
    <property type="evidence" value="ECO:0007669"/>
    <property type="project" value="TreeGrafter"/>
</dbReference>
<organism evidence="5 6">
    <name type="scientific">Eiseniibacteriota bacterium</name>
    <dbReference type="NCBI Taxonomy" id="2212470"/>
    <lineage>
        <taxon>Bacteria</taxon>
        <taxon>Candidatus Eiseniibacteriota</taxon>
    </lineage>
</organism>
<evidence type="ECO:0000259" key="4">
    <source>
        <dbReference type="Pfam" id="PF00291"/>
    </source>
</evidence>
<dbReference type="AlphaFoldDB" id="A0A948RX16"/>
<dbReference type="SUPFAM" id="SSF53686">
    <property type="entry name" value="Tryptophan synthase beta subunit-like PLP-dependent enzymes"/>
    <property type="match status" value="1"/>
</dbReference>
<keyword evidence="2" id="KW-0663">Pyridoxal phosphate</keyword>
<comment type="caution">
    <text evidence="5">The sequence shown here is derived from an EMBL/GenBank/DDBJ whole genome shotgun (WGS) entry which is preliminary data.</text>
</comment>
<dbReference type="Pfam" id="PF00291">
    <property type="entry name" value="PALP"/>
    <property type="match status" value="1"/>
</dbReference>
<dbReference type="InterPro" id="IPR036052">
    <property type="entry name" value="TrpB-like_PALP_sf"/>
</dbReference>
<protein>
    <submittedName>
        <fullName evidence="5">PLP-dependent lyase/thiolase</fullName>
    </submittedName>
</protein>
<accession>A0A948RX16</accession>
<keyword evidence="3 5" id="KW-0456">Lyase</keyword>
<dbReference type="EMBL" id="JAHJDP010000084">
    <property type="protein sequence ID" value="MBU2692061.1"/>
    <property type="molecule type" value="Genomic_DNA"/>
</dbReference>
<proteinExistence type="predicted"/>
<name>A0A948RX16_UNCEI</name>
<evidence type="ECO:0000256" key="1">
    <source>
        <dbReference type="ARBA" id="ARBA00001933"/>
    </source>
</evidence>
<dbReference type="InterPro" id="IPR001926">
    <property type="entry name" value="TrpB-like_PALP"/>
</dbReference>
<dbReference type="GO" id="GO:0006567">
    <property type="term" value="P:L-threonine catabolic process"/>
    <property type="evidence" value="ECO:0007669"/>
    <property type="project" value="TreeGrafter"/>
</dbReference>
<comment type="cofactor">
    <cofactor evidence="1">
        <name>pyridoxal 5'-phosphate</name>
        <dbReference type="ChEBI" id="CHEBI:597326"/>
    </cofactor>
</comment>
<gene>
    <name evidence="5" type="ORF">KJ970_14165</name>
</gene>
<evidence type="ECO:0000256" key="2">
    <source>
        <dbReference type="ARBA" id="ARBA00022898"/>
    </source>
</evidence>
<sequence>MTLPVSTMICAGCGYELPPGSPYPFRCPQQDGSDDIDHVLTRVLSTDEIATKKEWKAIFTHPEANPFVKYRKLFHSYHAARAGGLKDAEYVGIVKKLDSAVSKADGRGFEATPLLEHTELAVRLNCPPGAAVWIKDETGNVSGSHKARHLMGLMIWLEIVRKLGIAMVKPGIRPTLSIASCGNAALAAAVVAAAAGYPLNVYVPASAKRSTIQLLKELGAQCTICRRRKNEAGDPCIREFHRSLSRGALPFTVQGSENGLAIEGGETLGWEMISTLIQKKKRLDRLIIQVGGGALAASCIQAFREAREIGLIRSLPIIHTVQTRGAYPLQRAFQGLTKNILERYRRESGESFAIPRGNYERTALIRERVPEVVLDEALYYAVTHRSKFMFPWPVTPKSLAEGILDDETYDWMAVIRGMLLTGGYPVVVSESDLTKAQAVAHRATGIPAGYTGIAGLAGYIRLLRSKETAAGETVALLFTGLDRQDPSAPR</sequence>
<reference evidence="5" key="1">
    <citation type="submission" date="2021-05" db="EMBL/GenBank/DDBJ databases">
        <title>Energy efficiency and biological interactions define the core microbiome of deep oligotrophic groundwater.</title>
        <authorList>
            <person name="Mehrshad M."/>
            <person name="Lopez-Fernandez M."/>
            <person name="Bell E."/>
            <person name="Bernier-Latmani R."/>
            <person name="Bertilsson S."/>
            <person name="Dopson M."/>
        </authorList>
    </citation>
    <scope>NUCLEOTIDE SEQUENCE</scope>
    <source>
        <strain evidence="5">Modern_marine.mb.64</strain>
    </source>
</reference>
<dbReference type="InterPro" id="IPR050147">
    <property type="entry name" value="Ser/Thr_Dehydratase"/>
</dbReference>
<dbReference type="GO" id="GO:0009097">
    <property type="term" value="P:isoleucine biosynthetic process"/>
    <property type="evidence" value="ECO:0007669"/>
    <property type="project" value="TreeGrafter"/>
</dbReference>
<feature type="domain" description="Tryptophan synthase beta chain-like PALP" evidence="4">
    <location>
        <begin position="110"/>
        <end position="480"/>
    </location>
</feature>
<dbReference type="GO" id="GO:0003941">
    <property type="term" value="F:L-serine ammonia-lyase activity"/>
    <property type="evidence" value="ECO:0007669"/>
    <property type="project" value="TreeGrafter"/>
</dbReference>
<dbReference type="Proteomes" id="UP000777784">
    <property type="component" value="Unassembled WGS sequence"/>
</dbReference>
<dbReference type="GO" id="GO:0004794">
    <property type="term" value="F:threonine deaminase activity"/>
    <property type="evidence" value="ECO:0007669"/>
    <property type="project" value="TreeGrafter"/>
</dbReference>
<evidence type="ECO:0000256" key="3">
    <source>
        <dbReference type="ARBA" id="ARBA00023239"/>
    </source>
</evidence>